<feature type="transmembrane region" description="Helical" evidence="9">
    <location>
        <begin position="167"/>
        <end position="187"/>
    </location>
</feature>
<dbReference type="Gene3D" id="1.20.120.80">
    <property type="entry name" value="Cytochrome c oxidase, subunit III, four-helix bundle"/>
    <property type="match status" value="1"/>
</dbReference>
<proteinExistence type="inferred from homology"/>
<dbReference type="Gene3D" id="1.10.287.70">
    <property type="match status" value="1"/>
</dbReference>
<evidence type="ECO:0000256" key="8">
    <source>
        <dbReference type="RuleBase" id="RU003375"/>
    </source>
</evidence>
<dbReference type="SMR" id="A0A7H0WBA6"/>
<evidence type="ECO:0000256" key="4">
    <source>
        <dbReference type="ARBA" id="ARBA00022692"/>
    </source>
</evidence>
<dbReference type="FunFam" id="1.10.287.70:FF:000082">
    <property type="entry name" value="Cytochrome c oxidase subunit 3"/>
    <property type="match status" value="1"/>
</dbReference>
<feature type="transmembrane region" description="Helical" evidence="9">
    <location>
        <begin position="87"/>
        <end position="110"/>
    </location>
</feature>
<dbReference type="SUPFAM" id="SSF81452">
    <property type="entry name" value="Cytochrome c oxidase subunit III-like"/>
    <property type="match status" value="1"/>
</dbReference>
<dbReference type="EMBL" id="MT270118">
    <property type="protein sequence ID" value="QNR39835.1"/>
    <property type="molecule type" value="Genomic_DNA"/>
</dbReference>
<geneLocation type="mitochondrion" evidence="11"/>
<organism evidence="11">
    <name type="scientific">Cyanidium caldarium</name>
    <name type="common">Red alga</name>
    <dbReference type="NCBI Taxonomy" id="2771"/>
    <lineage>
        <taxon>Eukaryota</taxon>
        <taxon>Rhodophyta</taxon>
        <taxon>Bangiophyceae</taxon>
        <taxon>Cyanidiales</taxon>
        <taxon>Cyanidiaceae</taxon>
        <taxon>Cyanidium</taxon>
    </lineage>
</organism>
<feature type="transmembrane region" description="Helical" evidence="9">
    <location>
        <begin position="21"/>
        <end position="41"/>
    </location>
</feature>
<dbReference type="InterPro" id="IPR035973">
    <property type="entry name" value="Cyt_c_oxidase_su3-like_sf"/>
</dbReference>
<dbReference type="PANTHER" id="PTHR11403:SF7">
    <property type="entry name" value="CYTOCHROME C OXIDASE SUBUNIT 3"/>
    <property type="match status" value="1"/>
</dbReference>
<evidence type="ECO:0000256" key="9">
    <source>
        <dbReference type="SAM" id="Phobius"/>
    </source>
</evidence>
<dbReference type="GO" id="GO:0031967">
    <property type="term" value="C:organelle envelope"/>
    <property type="evidence" value="ECO:0007669"/>
    <property type="project" value="UniProtKB-ARBA"/>
</dbReference>
<dbReference type="Pfam" id="PF00510">
    <property type="entry name" value="COX3"/>
    <property type="match status" value="1"/>
</dbReference>
<feature type="domain" description="Heme-copper oxidase subunit III family profile" evidence="10">
    <location>
        <begin position="10"/>
        <end position="269"/>
    </location>
</feature>
<dbReference type="FunFam" id="1.20.120.80:FF:000002">
    <property type="entry name" value="Cytochrome c oxidase subunit 3"/>
    <property type="match status" value="1"/>
</dbReference>
<keyword evidence="6 9" id="KW-1133">Transmembrane helix</keyword>
<dbReference type="GO" id="GO:0045277">
    <property type="term" value="C:respiratory chain complex IV"/>
    <property type="evidence" value="ECO:0007669"/>
    <property type="project" value="UniProtKB-ARBA"/>
</dbReference>
<accession>A0A7H0WBA6</accession>
<dbReference type="GO" id="GO:0031090">
    <property type="term" value="C:organelle membrane"/>
    <property type="evidence" value="ECO:0007669"/>
    <property type="project" value="UniProtKB-ARBA"/>
</dbReference>
<keyword evidence="8 11" id="KW-0496">Mitochondrion</keyword>
<dbReference type="GO" id="GO:0006123">
    <property type="term" value="P:mitochondrial electron transport, cytochrome c to oxygen"/>
    <property type="evidence" value="ECO:0007669"/>
    <property type="project" value="UniProtKB-ARBA"/>
</dbReference>
<dbReference type="PANTHER" id="PTHR11403">
    <property type="entry name" value="CYTOCHROME C OXIDASE SUBUNIT III"/>
    <property type="match status" value="1"/>
</dbReference>
<dbReference type="InterPro" id="IPR013833">
    <property type="entry name" value="Cyt_c_oxidase_su3_a-hlx"/>
</dbReference>
<protein>
    <recommendedName>
        <fullName evidence="3 8">Cytochrome c oxidase subunit 3</fullName>
    </recommendedName>
</protein>
<sequence length="270" mass="31564">MMSLIVKDLQRYPFHLVDPSPWPFVASFSALIILLGGVLYFHTYQGSLVILFFGIFFLLLIIFVWWRDVVRESTFEGNHTTMVQLGMRYGIMLFIFSEVILFIAFFWAFFHNSLIPALETGVVWPPKGIQFFSPWDIPFLNTIILLLSGCAVTWSHNCIISGFRRQAIFSLILTIGLALIFTIFQIYEYAIASFHLSDGAYGSTFFMITGLHGFHVIVGTFFLFVCMFRLVQYHFTMQHHYGFEAATWYWHFVDVVWLFLFVSIYWWGSF</sequence>
<feature type="transmembrane region" description="Helical" evidence="9">
    <location>
        <begin position="207"/>
        <end position="228"/>
    </location>
</feature>
<dbReference type="AlphaFoldDB" id="A0A7H0WBA6"/>
<evidence type="ECO:0000256" key="3">
    <source>
        <dbReference type="ARBA" id="ARBA00015944"/>
    </source>
</evidence>
<comment type="function">
    <text evidence="8">Component of the cytochrome c oxidase, the last enzyme in the mitochondrial electron transport chain which drives oxidative phosphorylation. The respiratory chain contains 3 multisubunit complexes succinate dehydrogenase (complex II, CII), ubiquinol-cytochrome c oxidoreductase (cytochrome b-c1 complex, complex III, CIII) and cytochrome c oxidase (complex IV, CIV), that cooperate to transfer electrons derived from NADH and succinate to molecular oxygen, creating an electrochemical gradient over the inner membrane that drives transmembrane transport and the ATP synthase. Cytochrome c oxidase is the component of the respiratory chain that catalyzes the reduction of oxygen to water. Electrons originating from reduced cytochrome c in the intermembrane space (IMS) are transferred via the dinuclear copper A center (CU(A)) of subunit 2 and heme A of subunit 1 to the active site in subunit 1, a binuclear center (BNC) formed by heme A3 and copper B (CU(B)). The BNC reduces molecular oxygen to 2 water molecules using 4 electrons from cytochrome c in the IMS and 4 protons from the mitochondrial matrix.</text>
</comment>
<dbReference type="RefSeq" id="YP_010007651.1">
    <property type="nucleotide sequence ID" value="NC_053320.1"/>
</dbReference>
<name>A0A7H0WBA6_CYACA</name>
<evidence type="ECO:0000256" key="1">
    <source>
        <dbReference type="ARBA" id="ARBA00004141"/>
    </source>
</evidence>
<keyword evidence="5" id="KW-1278">Translocase</keyword>
<dbReference type="GeneID" id="63062160"/>
<comment type="subcellular location">
    <subcellularLocation>
        <location evidence="1">Membrane</location>
        <topology evidence="1">Multi-pass membrane protein</topology>
    </subcellularLocation>
</comment>
<keyword evidence="7 9" id="KW-0472">Membrane</keyword>
<dbReference type="InterPro" id="IPR000298">
    <property type="entry name" value="Cyt_c_oxidase-like_su3"/>
</dbReference>
<feature type="transmembrane region" description="Helical" evidence="9">
    <location>
        <begin position="248"/>
        <end position="268"/>
    </location>
</feature>
<evidence type="ECO:0000256" key="7">
    <source>
        <dbReference type="ARBA" id="ARBA00023136"/>
    </source>
</evidence>
<feature type="transmembrane region" description="Helical" evidence="9">
    <location>
        <begin position="137"/>
        <end position="155"/>
    </location>
</feature>
<evidence type="ECO:0000259" key="10">
    <source>
        <dbReference type="PROSITE" id="PS50253"/>
    </source>
</evidence>
<dbReference type="InterPro" id="IPR024791">
    <property type="entry name" value="Cyt_c/ubiquinol_Oxase_su3"/>
</dbReference>
<dbReference type="PROSITE" id="PS50253">
    <property type="entry name" value="COX3"/>
    <property type="match status" value="1"/>
</dbReference>
<gene>
    <name evidence="11" type="primary">cox3</name>
    <name evidence="11" type="ORF">CDCA_ACUF019_002</name>
</gene>
<evidence type="ECO:0000313" key="11">
    <source>
        <dbReference type="EMBL" id="QNR39835.1"/>
    </source>
</evidence>
<dbReference type="GO" id="GO:0004129">
    <property type="term" value="F:cytochrome-c oxidase activity"/>
    <property type="evidence" value="ECO:0007669"/>
    <property type="project" value="InterPro"/>
</dbReference>
<dbReference type="CDD" id="cd01665">
    <property type="entry name" value="Cyt_c_Oxidase_III"/>
    <property type="match status" value="1"/>
</dbReference>
<comment type="similarity">
    <text evidence="2 8">Belongs to the cytochrome c oxidase subunit 3 family.</text>
</comment>
<reference evidence="11" key="1">
    <citation type="journal article" date="2020" name="BMC Evol. Biol.">
        <title>Potential causes and consequences of rapid mitochondrial genome evolution in thermoacidophilic Galdieria (Rhodophyta).</title>
        <authorList>
            <person name="Cho C.H."/>
            <person name="Park S.I."/>
            <person name="Ciniglia C."/>
            <person name="Yang E.C."/>
            <person name="Graf L."/>
            <person name="Bhattacharya D."/>
            <person name="Yoon H.S."/>
        </authorList>
    </citation>
    <scope>NUCLEOTIDE SEQUENCE</scope>
    <source>
        <strain evidence="11">ACUF 019</strain>
    </source>
</reference>
<feature type="transmembrane region" description="Helical" evidence="9">
    <location>
        <begin position="47"/>
        <end position="66"/>
    </location>
</feature>
<keyword evidence="4 8" id="KW-0812">Transmembrane</keyword>
<evidence type="ECO:0000256" key="6">
    <source>
        <dbReference type="ARBA" id="ARBA00022989"/>
    </source>
</evidence>
<evidence type="ECO:0000256" key="2">
    <source>
        <dbReference type="ARBA" id="ARBA00010581"/>
    </source>
</evidence>
<evidence type="ECO:0000256" key="5">
    <source>
        <dbReference type="ARBA" id="ARBA00022967"/>
    </source>
</evidence>
<dbReference type="GO" id="GO:0005739">
    <property type="term" value="C:mitochondrion"/>
    <property type="evidence" value="ECO:0007669"/>
    <property type="project" value="TreeGrafter"/>
</dbReference>
<dbReference type="InterPro" id="IPR033945">
    <property type="entry name" value="Cyt_c_oxase_su3_dom"/>
</dbReference>